<dbReference type="EMBL" id="QNRR01000004">
    <property type="protein sequence ID" value="RBP44458.1"/>
    <property type="molecule type" value="Genomic_DNA"/>
</dbReference>
<evidence type="ECO:0000256" key="4">
    <source>
        <dbReference type="ARBA" id="ARBA00022840"/>
    </source>
</evidence>
<dbReference type="PROSITE" id="PS00108">
    <property type="entry name" value="PROTEIN_KINASE_ST"/>
    <property type="match status" value="1"/>
</dbReference>
<protein>
    <submittedName>
        <fullName evidence="10">Serine/threonine protein kinase</fullName>
    </submittedName>
</protein>
<dbReference type="Gene3D" id="3.30.200.20">
    <property type="entry name" value="Phosphorylase Kinase, domain 1"/>
    <property type="match status" value="1"/>
</dbReference>
<dbReference type="PROSITE" id="PS00107">
    <property type="entry name" value="PROTEIN_KINASE_ATP"/>
    <property type="match status" value="1"/>
</dbReference>
<keyword evidence="1" id="KW-0808">Transferase</keyword>
<dbReference type="GO" id="GO:0005524">
    <property type="term" value="F:ATP binding"/>
    <property type="evidence" value="ECO:0007669"/>
    <property type="project" value="UniProtKB-UniRule"/>
</dbReference>
<reference evidence="10 11" key="1">
    <citation type="submission" date="2018-06" db="EMBL/GenBank/DDBJ databases">
        <title>Genomic Encyclopedia of Type Strains, Phase IV (KMG-IV): sequencing the most valuable type-strain genomes for metagenomic binning, comparative biology and taxonomic classification.</title>
        <authorList>
            <person name="Goeker M."/>
        </authorList>
    </citation>
    <scope>NUCLEOTIDE SEQUENCE [LARGE SCALE GENOMIC DNA]</scope>
    <source>
        <strain evidence="10 11">DSM 25532</strain>
    </source>
</reference>
<evidence type="ECO:0000256" key="7">
    <source>
        <dbReference type="SAM" id="MobiDB-lite"/>
    </source>
</evidence>
<dbReference type="RefSeq" id="WP_113958861.1">
    <property type="nucleotide sequence ID" value="NZ_QNRR01000004.1"/>
</dbReference>
<feature type="transmembrane region" description="Helical" evidence="8">
    <location>
        <begin position="546"/>
        <end position="571"/>
    </location>
</feature>
<feature type="transmembrane region" description="Helical" evidence="8">
    <location>
        <begin position="919"/>
        <end position="940"/>
    </location>
</feature>
<dbReference type="Pfam" id="PF00069">
    <property type="entry name" value="Pkinase"/>
    <property type="match status" value="1"/>
</dbReference>
<feature type="transmembrane region" description="Helical" evidence="8">
    <location>
        <begin position="691"/>
        <end position="717"/>
    </location>
</feature>
<evidence type="ECO:0000256" key="3">
    <source>
        <dbReference type="ARBA" id="ARBA00022777"/>
    </source>
</evidence>
<keyword evidence="8" id="KW-1133">Transmembrane helix</keyword>
<sequence>MSTSDSGPTGPESSSPKPGRNCPHCGAVLPPDAPEGQCPACLLQNLTLEPTLSPTQPAAPPKPPSPPLTPSELAPHFPQLEILECLGRGGMGVVYKARQKSLNRLVALKLLAPEREKDAAFAERFTREAQALALLSHSHIVTVYDFGITSSSQEGVGDGFYYLLMEYVDGVNLRQLLEQRKLTPEEALAIVPPLCDALEYAHERGIVHRDIKPENLLLDRRGQVKIADFGIAKMLGNGAPAHATGSAPVEPAPLPLGVTQPETALGTPAYMAPEQASAPERVDSRADIYSLGVVFYEMLTGELPAKQIEATSSRLKNLHIDVRVDEIVLRALEKKPEMRWQTAAELRTRVEQVSSATSAPPPPLPTNVSDAAPKVRPFHPWMQRFVARSFETRRVLFWWMLVAGTLLTALFMMPVSKHRVDPTPWLQMDPNNRADSKDDWQVKSEFGVPDGWWIQTMRQSTVPVTNADGKVVGRTISQASQVEREVDFFTLSYAMGVVGGSLWILFWCFFSAEQRAGDALPPAQRAFAMAMVDRTSETRILWGHHLLLFLAFVGTSVTLSGHMTAFMMLLLGDGPNPALNAFFTTFILSFVVMKGMGSEIARKSPAAPGGAPAVSAAALHARSCGPVAAAAGFVAAFVVPFLFYWLREVMSGHVRDRVLISVFLVTWGVSTVAAHWVLSRRKLSEASTRRWLRVISVCGWLVSLPMVGFAVFIYLAVAGESSFNWEPSPTEAFITPAICLGAFLLPLASWHLWRVSGPRPGVDRGARRSPRHVALGIFMLLAAVVAPLAYAASHAIEKAQDQAAFHRQKSMLQQRAILDEANLDALQQSARDLEAQLAQTSDAIAKARLQSDLERVQSAVITVQNSRQAATAELRDQLPPRLPQFMGFGLTYIVLGSSACVAGALLMFRRRGMDGGPSFILPILLVVTVGYVVFAVSQLFRTASSHSARGAVVEVPFEYNHRVRGNVLVVTLTATVRTQAVAVKTSMRGPRLSGEAHELARKSYEGEVAMPGPVPARPPHVLYRGSSTMEVAFAFPDAETARAAGSDLRPLWQMSPVPGRAASGILFQVRTKEREVYQGEMQFRLLADLEQPEAVEEAPSEPVPPKPVTQAPGALHAEELEKLRFNLAKWREERENLTHTFLPKHPKIRELENRIQATETVIDALSEKAKELHAAPASEPPVMDTSDAALRALDWKTFDQTPHQYWRQLADVRRYREAAELIERYLALHPELETEAQQVNGANLHFHAGQCYAFAPLYTQKALEHLRRSFHRPPSSSHDSQMWNCYVNATISFLVPGEDRLGMLMSYEQMARSLAFNDPNLIAVERLLGGFGKTYGKAYESGDGEDHRKLSVEYFNRAWELMDRTQWSREEAAEMRSYAHGSLAHWRQRDDCKTRNLSVGYWQLSRVYALLGEWYSAQICARLCLAASVQEPPFYLGYAYEALARAALKEGNIQRFRQHLGSAKAQAALVTDEGERKLLEKDLGQLDATASAEWGQASAPGAHSSGLAVPPGDSVAKLVTTTRTIKLTFATPHSREEIERWLKSILSGPQETFEISSDKYAYTITAAPDGMRRAIACLRALDSTEPLMRPSEGSGTHDPSYLCDSATNTGRAFIHACALRDVESMASLMDPAALGRLKDPKIGNRLTFLRPYLRLGPEELSKMRAQSPGEVPEDLSTAWNALEKEVRGDWPGKSEALEQLARQFLQHTLASFSLSSTSSDDLAVVNIAYEPPAYGIAAVCIMPEVRDREPQRGRYQVSHCIPQGNPP</sequence>
<name>A0A366HMS0_9BACT</name>
<evidence type="ECO:0000256" key="8">
    <source>
        <dbReference type="SAM" id="Phobius"/>
    </source>
</evidence>
<dbReference type="SMART" id="SM00220">
    <property type="entry name" value="S_TKc"/>
    <property type="match status" value="1"/>
</dbReference>
<dbReference type="CDD" id="cd14014">
    <property type="entry name" value="STKc_PknB_like"/>
    <property type="match status" value="1"/>
</dbReference>
<dbReference type="SUPFAM" id="SSF56112">
    <property type="entry name" value="Protein kinase-like (PK-like)"/>
    <property type="match status" value="1"/>
</dbReference>
<proteinExistence type="predicted"/>
<feature type="coiled-coil region" evidence="6">
    <location>
        <begin position="816"/>
        <end position="850"/>
    </location>
</feature>
<dbReference type="Proteomes" id="UP000253426">
    <property type="component" value="Unassembled WGS sequence"/>
</dbReference>
<feature type="region of interest" description="Disordered" evidence="7">
    <location>
        <begin position="51"/>
        <end position="73"/>
    </location>
</feature>
<keyword evidence="11" id="KW-1185">Reference proteome</keyword>
<dbReference type="InterPro" id="IPR017441">
    <property type="entry name" value="Protein_kinase_ATP_BS"/>
</dbReference>
<dbReference type="InterPro" id="IPR008271">
    <property type="entry name" value="Ser/Thr_kinase_AS"/>
</dbReference>
<dbReference type="Gene3D" id="1.10.510.10">
    <property type="entry name" value="Transferase(Phosphotransferase) domain 1"/>
    <property type="match status" value="1"/>
</dbReference>
<feature type="transmembrane region" description="Helical" evidence="8">
    <location>
        <begin position="577"/>
        <end position="593"/>
    </location>
</feature>
<evidence type="ECO:0000256" key="6">
    <source>
        <dbReference type="SAM" id="Coils"/>
    </source>
</evidence>
<feature type="binding site" evidence="5">
    <location>
        <position position="109"/>
    </location>
    <ligand>
        <name>ATP</name>
        <dbReference type="ChEBI" id="CHEBI:30616"/>
    </ligand>
</feature>
<keyword evidence="6" id="KW-0175">Coiled coil</keyword>
<feature type="transmembrane region" description="Helical" evidence="8">
    <location>
        <begin position="627"/>
        <end position="646"/>
    </location>
</feature>
<feature type="domain" description="Protein kinase" evidence="9">
    <location>
        <begin position="80"/>
        <end position="382"/>
    </location>
</feature>
<evidence type="ECO:0000259" key="9">
    <source>
        <dbReference type="PROSITE" id="PS50011"/>
    </source>
</evidence>
<evidence type="ECO:0000256" key="5">
    <source>
        <dbReference type="PROSITE-ProRule" id="PRU10141"/>
    </source>
</evidence>
<organism evidence="10 11">
    <name type="scientific">Roseimicrobium gellanilyticum</name>
    <dbReference type="NCBI Taxonomy" id="748857"/>
    <lineage>
        <taxon>Bacteria</taxon>
        <taxon>Pseudomonadati</taxon>
        <taxon>Verrucomicrobiota</taxon>
        <taxon>Verrucomicrobiia</taxon>
        <taxon>Verrucomicrobiales</taxon>
        <taxon>Verrucomicrobiaceae</taxon>
        <taxon>Roseimicrobium</taxon>
    </lineage>
</organism>
<feature type="transmembrane region" description="Helical" evidence="8">
    <location>
        <begin position="658"/>
        <end position="679"/>
    </location>
</feature>
<keyword evidence="8" id="KW-0812">Transmembrane</keyword>
<feature type="transmembrane region" description="Helical" evidence="8">
    <location>
        <begin position="885"/>
        <end position="907"/>
    </location>
</feature>
<keyword evidence="4 5" id="KW-0067">ATP-binding</keyword>
<feature type="coiled-coil region" evidence="6">
    <location>
        <begin position="1120"/>
        <end position="1175"/>
    </location>
</feature>
<dbReference type="PANTHER" id="PTHR43289">
    <property type="entry name" value="MITOGEN-ACTIVATED PROTEIN KINASE KINASE KINASE 20-RELATED"/>
    <property type="match status" value="1"/>
</dbReference>
<dbReference type="InterPro" id="IPR011009">
    <property type="entry name" value="Kinase-like_dom_sf"/>
</dbReference>
<feature type="transmembrane region" description="Helical" evidence="8">
    <location>
        <begin position="773"/>
        <end position="792"/>
    </location>
</feature>
<evidence type="ECO:0000256" key="1">
    <source>
        <dbReference type="ARBA" id="ARBA00022679"/>
    </source>
</evidence>
<feature type="compositionally biased region" description="Pro residues" evidence="7">
    <location>
        <begin position="57"/>
        <end position="69"/>
    </location>
</feature>
<gene>
    <name evidence="10" type="ORF">DES53_104279</name>
</gene>
<feature type="transmembrane region" description="Helical" evidence="8">
    <location>
        <begin position="395"/>
        <end position="415"/>
    </location>
</feature>
<keyword evidence="8" id="KW-0472">Membrane</keyword>
<feature type="transmembrane region" description="Helical" evidence="8">
    <location>
        <begin position="491"/>
        <end position="510"/>
    </location>
</feature>
<dbReference type="PANTHER" id="PTHR43289:SF6">
    <property type="entry name" value="SERINE_THREONINE-PROTEIN KINASE NEKL-3"/>
    <property type="match status" value="1"/>
</dbReference>
<keyword evidence="3 10" id="KW-0418">Kinase</keyword>
<evidence type="ECO:0000313" key="10">
    <source>
        <dbReference type="EMBL" id="RBP44458.1"/>
    </source>
</evidence>
<keyword evidence="2 5" id="KW-0547">Nucleotide-binding</keyword>
<comment type="caution">
    <text evidence="10">The sequence shown here is derived from an EMBL/GenBank/DDBJ whole genome shotgun (WGS) entry which is preliminary data.</text>
</comment>
<dbReference type="GO" id="GO:0004674">
    <property type="term" value="F:protein serine/threonine kinase activity"/>
    <property type="evidence" value="ECO:0007669"/>
    <property type="project" value="UniProtKB-KW"/>
</dbReference>
<evidence type="ECO:0000313" key="11">
    <source>
        <dbReference type="Proteomes" id="UP000253426"/>
    </source>
</evidence>
<dbReference type="OrthoDB" id="6111975at2"/>
<keyword evidence="10" id="KW-0723">Serine/threonine-protein kinase</keyword>
<dbReference type="InterPro" id="IPR000719">
    <property type="entry name" value="Prot_kinase_dom"/>
</dbReference>
<dbReference type="PROSITE" id="PS50011">
    <property type="entry name" value="PROTEIN_KINASE_DOM"/>
    <property type="match status" value="1"/>
</dbReference>
<feature type="compositionally biased region" description="Polar residues" evidence="7">
    <location>
        <begin position="1"/>
        <end position="16"/>
    </location>
</feature>
<evidence type="ECO:0000256" key="2">
    <source>
        <dbReference type="ARBA" id="ARBA00022741"/>
    </source>
</evidence>
<feature type="region of interest" description="Disordered" evidence="7">
    <location>
        <begin position="1092"/>
        <end position="1113"/>
    </location>
</feature>
<accession>A0A366HMS0</accession>
<feature type="transmembrane region" description="Helical" evidence="8">
    <location>
        <begin position="732"/>
        <end position="753"/>
    </location>
</feature>
<feature type="region of interest" description="Disordered" evidence="7">
    <location>
        <begin position="1"/>
        <end position="29"/>
    </location>
</feature>